<dbReference type="Pfam" id="PF09709">
    <property type="entry name" value="Cas_Csd1"/>
    <property type="match status" value="1"/>
</dbReference>
<dbReference type="NCBIfam" id="TIGR01863">
    <property type="entry name" value="cas_Csd1"/>
    <property type="match status" value="1"/>
</dbReference>
<proteinExistence type="predicted"/>
<keyword evidence="2" id="KW-1185">Reference proteome</keyword>
<dbReference type="RefSeq" id="WP_345682059.1">
    <property type="nucleotide sequence ID" value="NZ_BAABRO010000001.1"/>
</dbReference>
<comment type="caution">
    <text evidence="1">The sequence shown here is derived from an EMBL/GenBank/DDBJ whole genome shotgun (WGS) entry which is preliminary data.</text>
</comment>
<gene>
    <name evidence="1" type="ORF">Rcae01_00393</name>
</gene>
<dbReference type="InterPro" id="IPR010144">
    <property type="entry name" value="CRISPR-assoc_prot_Csd1-typ"/>
</dbReference>
<protein>
    <recommendedName>
        <fullName evidence="3">CRISPR-associated protein (Cas_Csd1)</fullName>
    </recommendedName>
</protein>
<accession>A0ABP9VIB8</accession>
<evidence type="ECO:0000313" key="2">
    <source>
        <dbReference type="Proteomes" id="UP001416858"/>
    </source>
</evidence>
<dbReference type="EMBL" id="BAABRO010000001">
    <property type="protein sequence ID" value="GAA5504954.1"/>
    <property type="molecule type" value="Genomic_DNA"/>
</dbReference>
<dbReference type="CDD" id="cd09757">
    <property type="entry name" value="Cas8c_I-C"/>
    <property type="match status" value="1"/>
</dbReference>
<name>A0ABP9VIB8_9BACT</name>
<reference evidence="1 2" key="1">
    <citation type="submission" date="2024-02" db="EMBL/GenBank/DDBJ databases">
        <title>Rhodopirellula caenicola NBRC 110016.</title>
        <authorList>
            <person name="Ichikawa N."/>
            <person name="Katano-Makiyama Y."/>
            <person name="Hidaka K."/>
        </authorList>
    </citation>
    <scope>NUCLEOTIDE SEQUENCE [LARGE SCALE GENOMIC DNA]</scope>
    <source>
        <strain evidence="1 2">NBRC 110016</strain>
    </source>
</reference>
<sequence length="583" mass="65476">MILQRLCEYYDVIDADPEIEIAQEGFAPQKVTFEIVLSRDGGVAAINDLRTTEGKRKIPRSLRLPFEGRTSGVKAMFLWDKAEYLLGYLSPELRDPPNGESESDEKKRLKKIDRVLKCFEASKQTHLEFADSIDDEDYKTLCKFYSGWQPIELTGEQLKLIDELGPGFGVFRIDGKKRYIHDSIQAKRFWSRQQSYATASASTMCSITGVVGPLARLHLPIKGLYDQKKFGPLVSYNESSFESFNRKKGGNATVSEQAAFKYATALNHLLDRKNNRTIQVGDATCVFWSNAKDTIAEDVFSFGLDPDRFEDEGRAAAIGNVLSQAMDGNAVLPEPGAAFHVLGLSPNASRLSIRFWISGLAIEMVCRVAEHQRRLEIVRGGKDSDWVPLWMILAQTARESKEVPPLLGGALLRSVLTGGRYPEALLAAILRRVRAEQEIRHVKAATIKAILNHNHHKEISVMLDPERPDPAYQLGRLFACLERAQEDALPGLNATIKDRYFGAASCTPGTVFPRLIRMNQHHIGKLEGGKKVVTEKRIQEIMGRLHDFPSHLGIVDQGLFSIGYYHQRQDFFAKKEKPTETNQ</sequence>
<evidence type="ECO:0000313" key="1">
    <source>
        <dbReference type="EMBL" id="GAA5504954.1"/>
    </source>
</evidence>
<dbReference type="Proteomes" id="UP001416858">
    <property type="component" value="Unassembled WGS sequence"/>
</dbReference>
<evidence type="ECO:0008006" key="3">
    <source>
        <dbReference type="Google" id="ProtNLM"/>
    </source>
</evidence>
<organism evidence="1 2">
    <name type="scientific">Novipirellula caenicola</name>
    <dbReference type="NCBI Taxonomy" id="1536901"/>
    <lineage>
        <taxon>Bacteria</taxon>
        <taxon>Pseudomonadati</taxon>
        <taxon>Planctomycetota</taxon>
        <taxon>Planctomycetia</taxon>
        <taxon>Pirellulales</taxon>
        <taxon>Pirellulaceae</taxon>
        <taxon>Novipirellula</taxon>
    </lineage>
</organism>